<dbReference type="Proteomes" id="UP000712281">
    <property type="component" value="Unassembled WGS sequence"/>
</dbReference>
<accession>A0A8S9G4Z1</accession>
<dbReference type="PANTHER" id="PTHR31099">
    <property type="entry name" value="OS06G0165300 PROTEIN"/>
    <property type="match status" value="1"/>
</dbReference>
<feature type="region of interest" description="Disordered" evidence="1">
    <location>
        <begin position="249"/>
        <end position="282"/>
    </location>
</feature>
<evidence type="ECO:0000256" key="1">
    <source>
        <dbReference type="SAM" id="MobiDB-lite"/>
    </source>
</evidence>
<name>A0A8S9G4Z1_BRACR</name>
<organism evidence="2 3">
    <name type="scientific">Brassica cretica</name>
    <name type="common">Mustard</name>
    <dbReference type="NCBI Taxonomy" id="69181"/>
    <lineage>
        <taxon>Eukaryota</taxon>
        <taxon>Viridiplantae</taxon>
        <taxon>Streptophyta</taxon>
        <taxon>Embryophyta</taxon>
        <taxon>Tracheophyta</taxon>
        <taxon>Spermatophyta</taxon>
        <taxon>Magnoliopsida</taxon>
        <taxon>eudicotyledons</taxon>
        <taxon>Gunneridae</taxon>
        <taxon>Pentapetalae</taxon>
        <taxon>rosids</taxon>
        <taxon>malvids</taxon>
        <taxon>Brassicales</taxon>
        <taxon>Brassicaceae</taxon>
        <taxon>Brassiceae</taxon>
        <taxon>Brassica</taxon>
    </lineage>
</organism>
<sequence length="875" mass="98911">MSSKKRSSKKGSLPVNVSEELRVLKMEFVPHSVDLAENEAWWVACYGSITPPKEKSFPVMNHSPVEACAPSRSTSEFLEVMWSFYHISDAVEFRVPCQGECASSPPEGYFTCYEAFVLRCRLWFPIPEIIVHEHGLSLTVDHFEALLRLQIIKDTDTYRLVPRNFMSVVKGLASNFNSWKKYFFFVRVDAASFEESCIPLFRRLPNDRPFINPLAPFPEDNIAVRDLLRNRPFFWTSFTPKRVRKALRFGHPSPALGGETRSDSEPEDQGPDAAPTIATGLNSSKGKNIDLGDLEFLVDDCVLPGWDADLAFGDERSTSEVPILDFDDFFAGLPSGFDAPPVTSESGRPKVVAEGSRIINGVSHRETMIYRFKAEKAEKNLARMRDEMLARDTQRACDHARAVRRAERKGKREIAEVMKTRASQFQVEYGNLKDTSNLLGDFRECRGSVGSLWKMQADDYVFEREMELMKGGMKDHAHAETIIPPIDGKIQEFLDPIPVSLDTVETTTDFAGDEEEVNYPADAFGASLSGNFNFDLEAIIYRFKAEKAEKDLARMRDEMLVRDAQLACDHARAVHRAERKGMREIAEVMKTSASQFQVEYGNLKDAFNSLGDFCECRGSFGSLWKTQADDYVFEREMELMKGGMKDHAHAETIIPPIDGKIQEFWDPIPISPDSVETTTDFARDDEEVNYPADAFGASLSGNFNFDLARPRFTLGFKVCAVTSRLSVFLLRFLPDSYRFKVRDRAERKGKREIAEVMKTRASQFQVEYGNLKDAFNSLGDFRECRGSVGSLWKTQADDYVFEREMELMKGGMKDHAHAETIIPPIDGKIQEFWDPIPVSPDTVETTTDFAGDDEEVNYPANAFGASLSGNFNFDL</sequence>
<proteinExistence type="predicted"/>
<gene>
    <name evidence="2" type="ORF">F2Q68_00020243</name>
</gene>
<evidence type="ECO:0000313" key="3">
    <source>
        <dbReference type="Proteomes" id="UP000712281"/>
    </source>
</evidence>
<comment type="caution">
    <text evidence="2">The sequence shown here is derived from an EMBL/GenBank/DDBJ whole genome shotgun (WGS) entry which is preliminary data.</text>
</comment>
<reference evidence="2" key="1">
    <citation type="submission" date="2019-12" db="EMBL/GenBank/DDBJ databases">
        <title>Genome sequencing and annotation of Brassica cretica.</title>
        <authorList>
            <person name="Studholme D.J."/>
            <person name="Sarris P.F."/>
        </authorList>
    </citation>
    <scope>NUCLEOTIDE SEQUENCE</scope>
    <source>
        <strain evidence="2">PFS-001/15</strain>
        <tissue evidence="2">Leaf</tissue>
    </source>
</reference>
<dbReference type="PANTHER" id="PTHR31099:SF44">
    <property type="entry name" value="DUF4283 DOMAIN-CONTAINING PROTEIN"/>
    <property type="match status" value="1"/>
</dbReference>
<dbReference type="EMBL" id="QGKW02002228">
    <property type="protein sequence ID" value="KAF2539368.1"/>
    <property type="molecule type" value="Genomic_DNA"/>
</dbReference>
<evidence type="ECO:0000313" key="2">
    <source>
        <dbReference type="EMBL" id="KAF2539368.1"/>
    </source>
</evidence>
<dbReference type="AlphaFoldDB" id="A0A8S9G4Z1"/>
<protein>
    <submittedName>
        <fullName evidence="2">Uncharacterized protein</fullName>
    </submittedName>
</protein>